<dbReference type="SUPFAM" id="SSF75011">
    <property type="entry name" value="3-carboxy-cis,cis-mucoante lactonizing enzyme"/>
    <property type="match status" value="1"/>
</dbReference>
<dbReference type="Pfam" id="PF18962">
    <property type="entry name" value="Por_Secre_tail"/>
    <property type="match status" value="1"/>
</dbReference>
<dbReference type="Proteomes" id="UP000030121">
    <property type="component" value="Unassembled WGS sequence"/>
</dbReference>
<dbReference type="InterPro" id="IPR026444">
    <property type="entry name" value="Secre_tail"/>
</dbReference>
<keyword evidence="4" id="KW-1185">Reference proteome</keyword>
<dbReference type="EMBL" id="JRLW01000017">
    <property type="protein sequence ID" value="KGO87875.1"/>
    <property type="molecule type" value="Genomic_DNA"/>
</dbReference>
<sequence>MVTDSQKNIYILAPVGQTLLNIDGNPKTNYGDSSSKTDYALSSFSCDGTYRWSKIIGGGIEDIDGIEVDSQDNVYVSGTFKSCSSPYYARIDSDVILNAYTSAGCKTLFIAKYDTNGNLLWFKQPQALVTQAVATGQTLSRGLVMDDLGNSYWLCYLPTGTYADGAFVNNMSGTNLFILKYDANGNFLNATYFDAQLTSTFGLNLKFYRNPYNGSFYISSNKDASATAVVGGQTITHPAFIACFNELGQFQWKKESTGTTAGAIKFYNLQFDPSNNIYVSGRNCCGADSFLGVSVPSPYASSFILKTDSTADNLLWSTYYNENGAYSYGAIALNGNEVGLAGYCFGPTFTWGSQTIFASNANEGTEVMLARFNKDTGACLGLHKIPGNVNYDDYGTALTVDASGDYILGGGFGGQLTINGNTLSNAGSQTDFFLAKFATSVCSPLSNEEFNLNEIKVYPNPVKDKLHWQGETGWTNYEMYSVLGQKVAEGKIEAGQNQINISSLTKGIYMLKCSDSQGNSKEFKIVKE</sequence>
<protein>
    <recommendedName>
        <fullName evidence="2">Secretion system C-terminal sorting domain-containing protein</fullName>
    </recommendedName>
</protein>
<dbReference type="AlphaFoldDB" id="A0A0A2MHS9"/>
<keyword evidence="1" id="KW-0732">Signal</keyword>
<dbReference type="STRING" id="1121899.GCA_000430025_02357"/>
<accession>A0A0A2MHS9</accession>
<reference evidence="3 4" key="1">
    <citation type="submission" date="2013-09" db="EMBL/GenBank/DDBJ databases">
        <authorList>
            <person name="Zeng Z."/>
            <person name="Chen C."/>
        </authorList>
    </citation>
    <scope>NUCLEOTIDE SEQUENCE [LARGE SCALE GENOMIC DNA]</scope>
    <source>
        <strain evidence="3 4">GH29-5</strain>
    </source>
</reference>
<comment type="caution">
    <text evidence="3">The sequence shown here is derived from an EMBL/GenBank/DDBJ whole genome shotgun (WGS) entry which is preliminary data.</text>
</comment>
<dbReference type="PANTHER" id="PTHR35580">
    <property type="entry name" value="CELL SURFACE GLYCOPROTEIN (S-LAYER PROTEIN)-LIKE PROTEIN"/>
    <property type="match status" value="1"/>
</dbReference>
<dbReference type="eggNOG" id="COG3386">
    <property type="taxonomic scope" value="Bacteria"/>
</dbReference>
<feature type="domain" description="Secretion system C-terminal sorting" evidence="2">
    <location>
        <begin position="457"/>
        <end position="521"/>
    </location>
</feature>
<evidence type="ECO:0000256" key="1">
    <source>
        <dbReference type="ARBA" id="ARBA00022729"/>
    </source>
</evidence>
<name>A0A0A2MHS9_9FLAO</name>
<dbReference type="InterPro" id="IPR052918">
    <property type="entry name" value="Motility_Chemotaxis_Reg"/>
</dbReference>
<dbReference type="PANTHER" id="PTHR35580:SF1">
    <property type="entry name" value="PHYTASE-LIKE DOMAIN-CONTAINING PROTEIN"/>
    <property type="match status" value="1"/>
</dbReference>
<organism evidence="3 4">
    <name type="scientific">Flavobacterium suncheonense GH29-5 = DSM 17707</name>
    <dbReference type="NCBI Taxonomy" id="1121899"/>
    <lineage>
        <taxon>Bacteria</taxon>
        <taxon>Pseudomonadati</taxon>
        <taxon>Bacteroidota</taxon>
        <taxon>Flavobacteriia</taxon>
        <taxon>Flavobacteriales</taxon>
        <taxon>Flavobacteriaceae</taxon>
        <taxon>Flavobacterium</taxon>
    </lineage>
</organism>
<gene>
    <name evidence="3" type="ORF">Q764_12015</name>
</gene>
<evidence type="ECO:0000313" key="4">
    <source>
        <dbReference type="Proteomes" id="UP000030121"/>
    </source>
</evidence>
<proteinExistence type="predicted"/>
<dbReference type="NCBIfam" id="TIGR04183">
    <property type="entry name" value="Por_Secre_tail"/>
    <property type="match status" value="1"/>
</dbReference>
<evidence type="ECO:0000259" key="2">
    <source>
        <dbReference type="Pfam" id="PF18962"/>
    </source>
</evidence>
<evidence type="ECO:0000313" key="3">
    <source>
        <dbReference type="EMBL" id="KGO87875.1"/>
    </source>
</evidence>